<organism evidence="1 2">
    <name type="scientific">Smallanthus sonchifolius</name>
    <dbReference type="NCBI Taxonomy" id="185202"/>
    <lineage>
        <taxon>Eukaryota</taxon>
        <taxon>Viridiplantae</taxon>
        <taxon>Streptophyta</taxon>
        <taxon>Embryophyta</taxon>
        <taxon>Tracheophyta</taxon>
        <taxon>Spermatophyta</taxon>
        <taxon>Magnoliopsida</taxon>
        <taxon>eudicotyledons</taxon>
        <taxon>Gunneridae</taxon>
        <taxon>Pentapetalae</taxon>
        <taxon>asterids</taxon>
        <taxon>campanulids</taxon>
        <taxon>Asterales</taxon>
        <taxon>Asteraceae</taxon>
        <taxon>Asteroideae</taxon>
        <taxon>Heliantheae alliance</taxon>
        <taxon>Millerieae</taxon>
        <taxon>Smallanthus</taxon>
    </lineage>
</organism>
<dbReference type="EMBL" id="CM042037">
    <property type="protein sequence ID" value="KAI3742214.1"/>
    <property type="molecule type" value="Genomic_DNA"/>
</dbReference>
<gene>
    <name evidence="1" type="ORF">L1987_59894</name>
</gene>
<proteinExistence type="predicted"/>
<protein>
    <submittedName>
        <fullName evidence="1">Uncharacterized protein</fullName>
    </submittedName>
</protein>
<sequence>MSLQAIDTSQLTDPRYSHAVDAHCSHYVNFVLTTGVSQARLQAYYGSGAAPILFATNITSSSRHPYIWGGQHLMMPPYGTPVPYPYVYPPTGVYGHPSMPMIPDTMQPNTEEF</sequence>
<keyword evidence="2" id="KW-1185">Reference proteome</keyword>
<reference evidence="1 2" key="2">
    <citation type="journal article" date="2022" name="Mol. Ecol. Resour.">
        <title>The genomes of chicory, endive, great burdock and yacon provide insights into Asteraceae paleo-polyploidization history and plant inulin production.</title>
        <authorList>
            <person name="Fan W."/>
            <person name="Wang S."/>
            <person name="Wang H."/>
            <person name="Wang A."/>
            <person name="Jiang F."/>
            <person name="Liu H."/>
            <person name="Zhao H."/>
            <person name="Xu D."/>
            <person name="Zhang Y."/>
        </authorList>
    </citation>
    <scope>NUCLEOTIDE SEQUENCE [LARGE SCALE GENOMIC DNA]</scope>
    <source>
        <strain evidence="2">cv. Yunnan</strain>
        <tissue evidence="1">Leaves</tissue>
    </source>
</reference>
<comment type="caution">
    <text evidence="1">The sequence shown here is derived from an EMBL/GenBank/DDBJ whole genome shotgun (WGS) entry which is preliminary data.</text>
</comment>
<evidence type="ECO:0000313" key="1">
    <source>
        <dbReference type="EMBL" id="KAI3742214.1"/>
    </source>
</evidence>
<name>A0ACB9D6K6_9ASTR</name>
<dbReference type="Proteomes" id="UP001056120">
    <property type="component" value="Linkage Group LG20"/>
</dbReference>
<accession>A0ACB9D6K6</accession>
<evidence type="ECO:0000313" key="2">
    <source>
        <dbReference type="Proteomes" id="UP001056120"/>
    </source>
</evidence>
<reference evidence="2" key="1">
    <citation type="journal article" date="2022" name="Mol. Ecol. Resour.">
        <title>The genomes of chicory, endive, great burdock and yacon provide insights into Asteraceae palaeo-polyploidization history and plant inulin production.</title>
        <authorList>
            <person name="Fan W."/>
            <person name="Wang S."/>
            <person name="Wang H."/>
            <person name="Wang A."/>
            <person name="Jiang F."/>
            <person name="Liu H."/>
            <person name="Zhao H."/>
            <person name="Xu D."/>
            <person name="Zhang Y."/>
        </authorList>
    </citation>
    <scope>NUCLEOTIDE SEQUENCE [LARGE SCALE GENOMIC DNA]</scope>
    <source>
        <strain evidence="2">cv. Yunnan</strain>
    </source>
</reference>